<feature type="region of interest" description="Disordered" evidence="1">
    <location>
        <begin position="438"/>
        <end position="459"/>
    </location>
</feature>
<sequence length="459" mass="50203">MMVCAGFAGTGSGMQSGAMSSLARLVFEFHDQMEDELLEELVSTVLMFMDSKNREIVKAALGFVKVAVVTLTQELLEENLENIVVSILTHSRDHKSHFKSKVRHIFERLVRKFSYEAIEGFVPESDRKLIINIKKRRDRIKKQKAQARKMEIDGDAQPGSDDDEVAALARKGKKAAQAQVEEQVRGARQKAFEDALHGSESELESGDEDEEGGGDEQWIPEQYRGDLVGKSAGKGKGQGKTMIREDGEVVDFLDRRVVSRVTSGGERKRKGRKEDAKVDEDGKLIFEESGDEDDGPGGSLATGEAMDTEDYYKQSLKSEAALIGTPDGRVKFVNKRKRDEDDEEGDDGLPSITGTGVGWKQGAMGKGKKDKGIDEGTMAKMLGKQYKAKRAKGDVKKAGMPDPYAYIPLNSKTVGGPKRKSAKAAGTFKNIVAAAQKGSEVGSKAGHKGGFRKGNKRHK</sequence>
<reference evidence="2" key="1">
    <citation type="submission" date="2020-05" db="EMBL/GenBank/DDBJ databases">
        <title>Phylogenomic resolution of chytrid fungi.</title>
        <authorList>
            <person name="Stajich J.E."/>
            <person name="Amses K."/>
            <person name="Simmons R."/>
            <person name="Seto K."/>
            <person name="Myers J."/>
            <person name="Bonds A."/>
            <person name="Quandt C.A."/>
            <person name="Barry K."/>
            <person name="Liu P."/>
            <person name="Grigoriev I."/>
            <person name="Longcore J.E."/>
            <person name="James T.Y."/>
        </authorList>
    </citation>
    <scope>NUCLEOTIDE SEQUENCE</scope>
    <source>
        <strain evidence="2">JEL0318</strain>
    </source>
</reference>
<evidence type="ECO:0000313" key="3">
    <source>
        <dbReference type="Proteomes" id="UP001212841"/>
    </source>
</evidence>
<dbReference type="InterPro" id="IPR016024">
    <property type="entry name" value="ARM-type_fold"/>
</dbReference>
<name>A0AAD5X0W9_9FUNG</name>
<keyword evidence="3" id="KW-1185">Reference proteome</keyword>
<dbReference type="EMBL" id="JADGJD010001242">
    <property type="protein sequence ID" value="KAJ3045300.1"/>
    <property type="molecule type" value="Genomic_DNA"/>
</dbReference>
<gene>
    <name evidence="2" type="ORF">HK097_001257</name>
</gene>
<feature type="region of interest" description="Disordered" evidence="1">
    <location>
        <begin position="260"/>
        <end position="311"/>
    </location>
</feature>
<dbReference type="InterPro" id="IPR052087">
    <property type="entry name" value="RRP12"/>
</dbReference>
<feature type="region of interest" description="Disordered" evidence="1">
    <location>
        <begin position="144"/>
        <end position="163"/>
    </location>
</feature>
<dbReference type="SUPFAM" id="SSF48371">
    <property type="entry name" value="ARM repeat"/>
    <property type="match status" value="1"/>
</dbReference>
<evidence type="ECO:0008006" key="4">
    <source>
        <dbReference type="Google" id="ProtNLM"/>
    </source>
</evidence>
<organism evidence="2 3">
    <name type="scientific">Rhizophlyctis rosea</name>
    <dbReference type="NCBI Taxonomy" id="64517"/>
    <lineage>
        <taxon>Eukaryota</taxon>
        <taxon>Fungi</taxon>
        <taxon>Fungi incertae sedis</taxon>
        <taxon>Chytridiomycota</taxon>
        <taxon>Chytridiomycota incertae sedis</taxon>
        <taxon>Chytridiomycetes</taxon>
        <taxon>Rhizophlyctidales</taxon>
        <taxon>Rhizophlyctidaceae</taxon>
        <taxon>Rhizophlyctis</taxon>
    </lineage>
</organism>
<protein>
    <recommendedName>
        <fullName evidence="4">RRP12-like protein</fullName>
    </recommendedName>
</protein>
<comment type="caution">
    <text evidence="2">The sequence shown here is derived from an EMBL/GenBank/DDBJ whole genome shotgun (WGS) entry which is preliminary data.</text>
</comment>
<dbReference type="Proteomes" id="UP001212841">
    <property type="component" value="Unassembled WGS sequence"/>
</dbReference>
<accession>A0AAD5X0W9</accession>
<dbReference type="AlphaFoldDB" id="A0AAD5X0W9"/>
<dbReference type="PANTHER" id="PTHR48287">
    <property type="entry name" value="ARM REPEAT SUPERFAMILY PROTEIN"/>
    <property type="match status" value="1"/>
</dbReference>
<proteinExistence type="predicted"/>
<feature type="compositionally biased region" description="Acidic residues" evidence="1">
    <location>
        <begin position="201"/>
        <end position="214"/>
    </location>
</feature>
<feature type="compositionally biased region" description="Basic residues" evidence="1">
    <location>
        <begin position="445"/>
        <end position="459"/>
    </location>
</feature>
<evidence type="ECO:0000313" key="2">
    <source>
        <dbReference type="EMBL" id="KAJ3045300.1"/>
    </source>
</evidence>
<evidence type="ECO:0000256" key="1">
    <source>
        <dbReference type="SAM" id="MobiDB-lite"/>
    </source>
</evidence>
<dbReference type="PANTHER" id="PTHR48287:SF1">
    <property type="entry name" value="ARM REPEAT SUPERFAMILY PROTEIN"/>
    <property type="match status" value="1"/>
</dbReference>
<feature type="compositionally biased region" description="Basic and acidic residues" evidence="1">
    <location>
        <begin position="272"/>
        <end position="286"/>
    </location>
</feature>
<feature type="region of interest" description="Disordered" evidence="1">
    <location>
        <begin position="194"/>
        <end position="242"/>
    </location>
</feature>
<feature type="region of interest" description="Disordered" evidence="1">
    <location>
        <begin position="323"/>
        <end position="375"/>
    </location>
</feature>